<dbReference type="GO" id="GO:0046982">
    <property type="term" value="F:protein heterodimerization activity"/>
    <property type="evidence" value="ECO:0007669"/>
    <property type="project" value="InterPro"/>
</dbReference>
<evidence type="ECO:0000256" key="1">
    <source>
        <dbReference type="ARBA" id="ARBA00004123"/>
    </source>
</evidence>
<feature type="compositionally biased region" description="Basic and acidic residues" evidence="3">
    <location>
        <begin position="172"/>
        <end position="181"/>
    </location>
</feature>
<dbReference type="SUPFAM" id="SSF47113">
    <property type="entry name" value="Histone-fold"/>
    <property type="match status" value="1"/>
</dbReference>
<accession>A0A420HL33</accession>
<dbReference type="PANTHER" id="PTHR10252:SF5">
    <property type="entry name" value="DR1-ASSOCIATED COREPRESSOR"/>
    <property type="match status" value="1"/>
</dbReference>
<evidence type="ECO:0000259" key="4">
    <source>
        <dbReference type="Pfam" id="PF00808"/>
    </source>
</evidence>
<evidence type="ECO:0000313" key="6">
    <source>
        <dbReference type="Proteomes" id="UP000285405"/>
    </source>
</evidence>
<feature type="region of interest" description="Disordered" evidence="3">
    <location>
        <begin position="158"/>
        <end position="191"/>
    </location>
</feature>
<evidence type="ECO:0000256" key="2">
    <source>
        <dbReference type="ARBA" id="ARBA00023242"/>
    </source>
</evidence>
<protein>
    <recommendedName>
        <fullName evidence="4">Transcription factor CBF/NF-Y/archaeal histone domain-containing protein</fullName>
    </recommendedName>
</protein>
<dbReference type="OrthoDB" id="653904at2759"/>
<dbReference type="InterPro" id="IPR003958">
    <property type="entry name" value="CBFA_NFYB_domain"/>
</dbReference>
<comment type="caution">
    <text evidence="5">The sequence shown here is derived from an EMBL/GenBank/DDBJ whole genome shotgun (WGS) entry which is preliminary data.</text>
</comment>
<dbReference type="Gene3D" id="1.10.20.10">
    <property type="entry name" value="Histone, subunit A"/>
    <property type="match status" value="1"/>
</dbReference>
<feature type="domain" description="Transcription factor CBF/NF-Y/archaeal histone" evidence="4">
    <location>
        <begin position="204"/>
        <end position="267"/>
    </location>
</feature>
<dbReference type="GO" id="GO:0016251">
    <property type="term" value="F:RNA polymerase II general transcription initiation factor activity"/>
    <property type="evidence" value="ECO:0007669"/>
    <property type="project" value="TreeGrafter"/>
</dbReference>
<dbReference type="InterPro" id="IPR050568">
    <property type="entry name" value="Transcr_DNA_Rep_Reg"/>
</dbReference>
<feature type="compositionally biased region" description="Basic and acidic residues" evidence="3">
    <location>
        <begin position="302"/>
        <end position="316"/>
    </location>
</feature>
<dbReference type="EMBL" id="MCBR01018485">
    <property type="protein sequence ID" value="RKF58134.1"/>
    <property type="molecule type" value="Genomic_DNA"/>
</dbReference>
<name>A0A420HL33_9PEZI</name>
<dbReference type="Pfam" id="PF00808">
    <property type="entry name" value="CBFD_NFYB_HMF"/>
    <property type="match status" value="1"/>
</dbReference>
<comment type="subcellular location">
    <subcellularLocation>
        <location evidence="1">Nucleus</location>
    </subcellularLocation>
</comment>
<organism evidence="5 6">
    <name type="scientific">Golovinomyces cichoracearum</name>
    <dbReference type="NCBI Taxonomy" id="62708"/>
    <lineage>
        <taxon>Eukaryota</taxon>
        <taxon>Fungi</taxon>
        <taxon>Dikarya</taxon>
        <taxon>Ascomycota</taxon>
        <taxon>Pezizomycotina</taxon>
        <taxon>Leotiomycetes</taxon>
        <taxon>Erysiphales</taxon>
        <taxon>Erysiphaceae</taxon>
        <taxon>Golovinomyces</taxon>
    </lineage>
</organism>
<feature type="region of interest" description="Disordered" evidence="3">
    <location>
        <begin position="287"/>
        <end position="329"/>
    </location>
</feature>
<proteinExistence type="predicted"/>
<sequence length="329" mass="36497">MENMNSTYSPHSPYISQIVSLPPNSQQLSEQPISRQPYAPGSPAVSYLDRISLDKINYNFSPNPYALNYNPNTSANLENPGALFISDVCEEISFPRPFCVHPESHDFLSAAPRYLRALAPTLSSDCDEPCVETQISCQSYDNKNNSPEFTPQLSKTWAHLTGTPTPMSSNRGPRDKTERKKLSSTNSIPQYTDPIQQRNEIKTKFPVARIKRIMQADEEVGKVAQVTPVAVSKALELFMIALVMGAADKAREKGSKKVNAQHLKMVVDGQPERFDFLAEIVGKFTEASEGGAGENNKANRKRKEESESASDEEKEKGKKKGKGRKKNNG</sequence>
<reference evidence="5 6" key="1">
    <citation type="journal article" date="2018" name="BMC Genomics">
        <title>Comparative genome analyses reveal sequence features reflecting distinct modes of host-adaptation between dicot and monocot powdery mildew.</title>
        <authorList>
            <person name="Wu Y."/>
            <person name="Ma X."/>
            <person name="Pan Z."/>
            <person name="Kale S.D."/>
            <person name="Song Y."/>
            <person name="King H."/>
            <person name="Zhang Q."/>
            <person name="Presley C."/>
            <person name="Deng X."/>
            <person name="Wei C.I."/>
            <person name="Xiao S."/>
        </authorList>
    </citation>
    <scope>NUCLEOTIDE SEQUENCE [LARGE SCALE GENOMIC DNA]</scope>
    <source>
        <strain evidence="5">UCSC1</strain>
    </source>
</reference>
<dbReference type="AlphaFoldDB" id="A0A420HL33"/>
<keyword evidence="2" id="KW-0539">Nucleus</keyword>
<evidence type="ECO:0000313" key="5">
    <source>
        <dbReference type="EMBL" id="RKF58134.1"/>
    </source>
</evidence>
<dbReference type="GO" id="GO:0017054">
    <property type="term" value="C:negative cofactor 2 complex"/>
    <property type="evidence" value="ECO:0007669"/>
    <property type="project" value="TreeGrafter"/>
</dbReference>
<feature type="compositionally biased region" description="Basic residues" evidence="3">
    <location>
        <begin position="317"/>
        <end position="329"/>
    </location>
</feature>
<dbReference type="PANTHER" id="PTHR10252">
    <property type="entry name" value="HISTONE-LIKE TRANSCRIPTION FACTOR CCAAT-RELATED"/>
    <property type="match status" value="1"/>
</dbReference>
<gene>
    <name evidence="5" type="ORF">GcC1_184012</name>
</gene>
<dbReference type="CDD" id="cd22906">
    <property type="entry name" value="HFD_DRAP1"/>
    <property type="match status" value="1"/>
</dbReference>
<dbReference type="GO" id="GO:0001046">
    <property type="term" value="F:core promoter sequence-specific DNA binding"/>
    <property type="evidence" value="ECO:0007669"/>
    <property type="project" value="TreeGrafter"/>
</dbReference>
<dbReference type="Proteomes" id="UP000285405">
    <property type="component" value="Unassembled WGS sequence"/>
</dbReference>
<feature type="compositionally biased region" description="Polar residues" evidence="3">
    <location>
        <begin position="162"/>
        <end position="171"/>
    </location>
</feature>
<evidence type="ECO:0000256" key="3">
    <source>
        <dbReference type="SAM" id="MobiDB-lite"/>
    </source>
</evidence>
<dbReference type="InterPro" id="IPR009072">
    <property type="entry name" value="Histone-fold"/>
</dbReference>